<keyword evidence="5 6" id="KW-0472">Membrane</keyword>
<dbReference type="GO" id="GO:0005886">
    <property type="term" value="C:plasma membrane"/>
    <property type="evidence" value="ECO:0007669"/>
    <property type="project" value="UniProtKB-SubCell"/>
</dbReference>
<feature type="transmembrane region" description="Helical" evidence="6">
    <location>
        <begin position="112"/>
        <end position="130"/>
    </location>
</feature>
<keyword evidence="3 6" id="KW-0812">Transmembrane</keyword>
<evidence type="ECO:0000313" key="8">
    <source>
        <dbReference type="EMBL" id="RJT41415.1"/>
    </source>
</evidence>
<dbReference type="PANTHER" id="PTHR43124">
    <property type="entry name" value="PURINE EFFLUX PUMP PBUE"/>
    <property type="match status" value="1"/>
</dbReference>
<protein>
    <submittedName>
        <fullName evidence="8">MFS transporter</fullName>
    </submittedName>
</protein>
<dbReference type="AlphaFoldDB" id="A0A3A5KXC9"/>
<feature type="transmembrane region" description="Helical" evidence="6">
    <location>
        <begin position="80"/>
        <end position="106"/>
    </location>
</feature>
<accession>A0A3A5KXC9</accession>
<keyword evidence="9" id="KW-1185">Reference proteome</keyword>
<dbReference type="GO" id="GO:0022857">
    <property type="term" value="F:transmembrane transporter activity"/>
    <property type="evidence" value="ECO:0007669"/>
    <property type="project" value="InterPro"/>
</dbReference>
<feature type="transmembrane region" description="Helical" evidence="6">
    <location>
        <begin position="142"/>
        <end position="161"/>
    </location>
</feature>
<evidence type="ECO:0000256" key="5">
    <source>
        <dbReference type="ARBA" id="ARBA00023136"/>
    </source>
</evidence>
<comment type="caution">
    <text evidence="8">The sequence shown here is derived from an EMBL/GenBank/DDBJ whole genome shotgun (WGS) entry which is preliminary data.</text>
</comment>
<feature type="transmembrane region" description="Helical" evidence="6">
    <location>
        <begin position="167"/>
        <end position="188"/>
    </location>
</feature>
<keyword evidence="2" id="KW-1003">Cell membrane</keyword>
<feature type="transmembrane region" description="Helical" evidence="6">
    <location>
        <begin position="249"/>
        <end position="269"/>
    </location>
</feature>
<evidence type="ECO:0000313" key="9">
    <source>
        <dbReference type="Proteomes" id="UP000272706"/>
    </source>
</evidence>
<dbReference type="CDD" id="cd17324">
    <property type="entry name" value="MFS_NepI_like"/>
    <property type="match status" value="1"/>
</dbReference>
<reference evidence="8 9" key="1">
    <citation type="submission" date="2018-09" db="EMBL/GenBank/DDBJ databases">
        <title>Mesorhizobium carmichaelinearum sp. nov. isolated from Carmichaelinea spp. root nodules in New Zealand.</title>
        <authorList>
            <person name="De Meyer S.E."/>
        </authorList>
    </citation>
    <scope>NUCLEOTIDE SEQUENCE [LARGE SCALE GENOMIC DNA]</scope>
    <source>
        <strain evidence="8 9">ICMP19557</strain>
    </source>
</reference>
<sequence>MTHQPHTRLQTLAAESAMILGAFLLGTSEFAAMGLLPEMARDSHVTIDVAGTSVTAYALGVVIGAPLIATMAAKTSRHMLLVFLLLFCAAGNALSALSGSFSTLIAARFMSGLPHGAYFGIASLIAATLAHPGRRAQAVARVMMGLGLANLIGAPLGTFIGEHTTWRLTYFLLAVLAALAAIICRASVPAMQAAHGSGPLKELSALAKPQVWLAFGIGSVGLGGLFAVYTYLVPTLISVTGISESDAPLVLVVIGLGMFVGNFLGGWLADRGIMRATGILLVLNLVAFAIFFFSVHNTIAISVSVFLAGLAALALVPPLQARLMDVAGHAQALGAMLNGCAINVANALGAALGGAVIAAHLSPASTGLVGVVMAALALVIFFVALSMEKHLALNPSQGR</sequence>
<feature type="transmembrane region" description="Helical" evidence="6">
    <location>
        <begin position="340"/>
        <end position="361"/>
    </location>
</feature>
<dbReference type="Pfam" id="PF07690">
    <property type="entry name" value="MFS_1"/>
    <property type="match status" value="1"/>
</dbReference>
<evidence type="ECO:0000256" key="4">
    <source>
        <dbReference type="ARBA" id="ARBA00022989"/>
    </source>
</evidence>
<feature type="transmembrane region" description="Helical" evidence="6">
    <location>
        <begin position="276"/>
        <end position="293"/>
    </location>
</feature>
<dbReference type="EMBL" id="QZWZ01000003">
    <property type="protein sequence ID" value="RJT41415.1"/>
    <property type="molecule type" value="Genomic_DNA"/>
</dbReference>
<dbReference type="OrthoDB" id="9788453at2"/>
<feature type="transmembrane region" description="Helical" evidence="6">
    <location>
        <begin position="56"/>
        <end position="73"/>
    </location>
</feature>
<gene>
    <name evidence="8" type="ORF">D3227_06405</name>
</gene>
<dbReference type="Gene3D" id="1.20.1250.20">
    <property type="entry name" value="MFS general substrate transporter like domains"/>
    <property type="match status" value="1"/>
</dbReference>
<evidence type="ECO:0000256" key="1">
    <source>
        <dbReference type="ARBA" id="ARBA00004651"/>
    </source>
</evidence>
<feature type="transmembrane region" description="Helical" evidence="6">
    <location>
        <begin position="299"/>
        <end position="319"/>
    </location>
</feature>
<name>A0A3A5KXC9_9HYPH</name>
<evidence type="ECO:0000259" key="7">
    <source>
        <dbReference type="PROSITE" id="PS50850"/>
    </source>
</evidence>
<dbReference type="InterPro" id="IPR011701">
    <property type="entry name" value="MFS"/>
</dbReference>
<feature type="transmembrane region" description="Helical" evidence="6">
    <location>
        <begin position="209"/>
        <end position="229"/>
    </location>
</feature>
<feature type="transmembrane region" description="Helical" evidence="6">
    <location>
        <begin position="12"/>
        <end position="36"/>
    </location>
</feature>
<evidence type="ECO:0000256" key="3">
    <source>
        <dbReference type="ARBA" id="ARBA00022692"/>
    </source>
</evidence>
<dbReference type="PANTHER" id="PTHR43124:SF3">
    <property type="entry name" value="CHLORAMPHENICOL EFFLUX PUMP RV0191"/>
    <property type="match status" value="1"/>
</dbReference>
<feature type="transmembrane region" description="Helical" evidence="6">
    <location>
        <begin position="367"/>
        <end position="387"/>
    </location>
</feature>
<dbReference type="Proteomes" id="UP000272706">
    <property type="component" value="Unassembled WGS sequence"/>
</dbReference>
<evidence type="ECO:0000256" key="2">
    <source>
        <dbReference type="ARBA" id="ARBA00022475"/>
    </source>
</evidence>
<feature type="domain" description="Major facilitator superfamily (MFS) profile" evidence="7">
    <location>
        <begin position="14"/>
        <end position="389"/>
    </location>
</feature>
<dbReference type="InterPro" id="IPR036259">
    <property type="entry name" value="MFS_trans_sf"/>
</dbReference>
<evidence type="ECO:0000256" key="6">
    <source>
        <dbReference type="SAM" id="Phobius"/>
    </source>
</evidence>
<comment type="subcellular location">
    <subcellularLocation>
        <location evidence="1">Cell membrane</location>
        <topology evidence="1">Multi-pass membrane protein</topology>
    </subcellularLocation>
</comment>
<keyword evidence="4 6" id="KW-1133">Transmembrane helix</keyword>
<dbReference type="InterPro" id="IPR050189">
    <property type="entry name" value="MFS_Efflux_Transporters"/>
</dbReference>
<dbReference type="PROSITE" id="PS50850">
    <property type="entry name" value="MFS"/>
    <property type="match status" value="1"/>
</dbReference>
<organism evidence="8 9">
    <name type="scientific">Mesorhizobium waimense</name>
    <dbReference type="NCBI Taxonomy" id="1300307"/>
    <lineage>
        <taxon>Bacteria</taxon>
        <taxon>Pseudomonadati</taxon>
        <taxon>Pseudomonadota</taxon>
        <taxon>Alphaproteobacteria</taxon>
        <taxon>Hyphomicrobiales</taxon>
        <taxon>Phyllobacteriaceae</taxon>
        <taxon>Mesorhizobium</taxon>
    </lineage>
</organism>
<dbReference type="SUPFAM" id="SSF103473">
    <property type="entry name" value="MFS general substrate transporter"/>
    <property type="match status" value="1"/>
</dbReference>
<dbReference type="RefSeq" id="WP_120013270.1">
    <property type="nucleotide sequence ID" value="NZ_QZWZ01000003.1"/>
</dbReference>
<dbReference type="InterPro" id="IPR020846">
    <property type="entry name" value="MFS_dom"/>
</dbReference>
<proteinExistence type="predicted"/>